<feature type="region of interest" description="Disordered" evidence="2">
    <location>
        <begin position="60"/>
        <end position="166"/>
    </location>
</feature>
<dbReference type="GO" id="GO:0000270">
    <property type="term" value="P:peptidoglycan metabolic process"/>
    <property type="evidence" value="ECO:0007669"/>
    <property type="project" value="InterPro"/>
</dbReference>
<accession>A0A2P7NTT5</accession>
<reference evidence="4 5" key="1">
    <citation type="submission" date="2018-03" db="EMBL/GenBank/DDBJ databases">
        <title>Draft genome of Nitrosomonas supralitoralis APG5.</title>
        <authorList>
            <person name="Urakawa H."/>
            <person name="Lopez J.V."/>
        </authorList>
    </citation>
    <scope>NUCLEOTIDE SEQUENCE [LARGE SCALE GENOMIC DNA]</scope>
    <source>
        <strain evidence="4 5">APG5</strain>
    </source>
</reference>
<protein>
    <recommendedName>
        <fullName evidence="3">Transglycosylase SLT domain-containing protein</fullName>
    </recommendedName>
</protein>
<comment type="caution">
    <text evidence="4">The sequence shown here is derived from an EMBL/GenBank/DDBJ whole genome shotgun (WGS) entry which is preliminary data.</text>
</comment>
<keyword evidence="5" id="KW-1185">Reference proteome</keyword>
<dbReference type="InterPro" id="IPR008258">
    <property type="entry name" value="Transglycosylase_SLT_dom_1"/>
</dbReference>
<sequence length="697" mass="74165">MAIKHDNHGFLIGESVDLDKTFGLWNEIREDLRAIRAVLTGSSKGDSAAPIVRIKKPVPDAPARPQVATPLARGAAKSSAGSPITKPLREDLGERKFSQLASPLERKAITRSERNAKTAAANGESVAAKGSAPANRNTTTGRFERKNGTGNRGGTDDSFESSAYANEEGGRALSSAANKIVDAIGNIGGGMEDTDPTIKAFNEVSQPLSRGYEMLSIGNSIDEKRKDRWFRRIFGELRLFRKDETLFNKAANKSLKNIEETTESSGGSDSGGSSWLMRYVLPLAILAAGVIGMYMSEKFKNQLSAAHDKTMETMRRPLDFISEKLTSFIEGVSNKIESAWSTFTGFVKDKLGIDINKALKPAADAVKSGYQAVKGRVSSAISRAYDTAEAGVGSALETVMPKGYRHRATFNGIRGGDKLASDGTYTDTEAQRIRALKTSAANTSANLPGGMPAEIQAKIAAQAKKHGLDPVMMQKIAAMESGGNPNAISETGAIGLFQFTGRTATGVGIKNRFDVDQNIEGGMKLAVENMNMLKKQGLPITPENIYMMHQLGPAAAKEVIQGAEKGLSKRDLSQSTQFGIDNNYGRNSATAAEYIDANRIALDKRYASVVGASIPDTGNPIASPVSFDPAKTVFAPAPGIPSISSSMPSIPDAPPIVTPMGSINGKKDSTNAVAKQEVGQDVKDRRIAHIVTGGYSA</sequence>
<dbReference type="GO" id="GO:0008933">
    <property type="term" value="F:peptidoglycan lytic transglycosylase activity"/>
    <property type="evidence" value="ECO:0007669"/>
    <property type="project" value="InterPro"/>
</dbReference>
<dbReference type="PROSITE" id="PS00922">
    <property type="entry name" value="TRANSGLYCOSYLASE"/>
    <property type="match status" value="1"/>
</dbReference>
<dbReference type="OrthoDB" id="1491023at2"/>
<organism evidence="4 5">
    <name type="scientific">Nitrosomonas supralitoralis</name>
    <dbReference type="NCBI Taxonomy" id="2116706"/>
    <lineage>
        <taxon>Bacteria</taxon>
        <taxon>Pseudomonadati</taxon>
        <taxon>Pseudomonadota</taxon>
        <taxon>Betaproteobacteria</taxon>
        <taxon>Nitrosomonadales</taxon>
        <taxon>Nitrosomonadaceae</taxon>
        <taxon>Nitrosomonas</taxon>
    </lineage>
</organism>
<gene>
    <name evidence="4" type="ORF">C7H79_10990</name>
</gene>
<dbReference type="Gene3D" id="1.10.530.10">
    <property type="match status" value="1"/>
</dbReference>
<dbReference type="SUPFAM" id="SSF53955">
    <property type="entry name" value="Lysozyme-like"/>
    <property type="match status" value="1"/>
</dbReference>
<comment type="similarity">
    <text evidence="1">Belongs to the transglycosylase Slt family.</text>
</comment>
<evidence type="ECO:0000313" key="4">
    <source>
        <dbReference type="EMBL" id="PSJ16881.1"/>
    </source>
</evidence>
<evidence type="ECO:0000259" key="3">
    <source>
        <dbReference type="Pfam" id="PF01464"/>
    </source>
</evidence>
<dbReference type="Proteomes" id="UP000241912">
    <property type="component" value="Unassembled WGS sequence"/>
</dbReference>
<dbReference type="Pfam" id="PF01464">
    <property type="entry name" value="SLT"/>
    <property type="match status" value="1"/>
</dbReference>
<evidence type="ECO:0000256" key="2">
    <source>
        <dbReference type="SAM" id="MobiDB-lite"/>
    </source>
</evidence>
<feature type="compositionally biased region" description="Basic and acidic residues" evidence="2">
    <location>
        <begin position="104"/>
        <end position="116"/>
    </location>
</feature>
<feature type="compositionally biased region" description="Basic and acidic residues" evidence="2">
    <location>
        <begin position="87"/>
        <end position="97"/>
    </location>
</feature>
<dbReference type="InterPro" id="IPR000189">
    <property type="entry name" value="Transglyc_AS"/>
</dbReference>
<dbReference type="AlphaFoldDB" id="A0A2P7NTT5"/>
<feature type="domain" description="Transglycosylase SLT" evidence="3">
    <location>
        <begin position="459"/>
        <end position="534"/>
    </location>
</feature>
<dbReference type="EMBL" id="PXXU01000033">
    <property type="protein sequence ID" value="PSJ16881.1"/>
    <property type="molecule type" value="Genomic_DNA"/>
</dbReference>
<dbReference type="RefSeq" id="WP_106707317.1">
    <property type="nucleotide sequence ID" value="NZ_PXXU01000033.1"/>
</dbReference>
<dbReference type="GO" id="GO:0016020">
    <property type="term" value="C:membrane"/>
    <property type="evidence" value="ECO:0007669"/>
    <property type="project" value="InterPro"/>
</dbReference>
<dbReference type="InterPro" id="IPR023346">
    <property type="entry name" value="Lysozyme-like_dom_sf"/>
</dbReference>
<name>A0A2P7NTT5_9PROT</name>
<evidence type="ECO:0000256" key="1">
    <source>
        <dbReference type="ARBA" id="ARBA00007734"/>
    </source>
</evidence>
<evidence type="ECO:0000313" key="5">
    <source>
        <dbReference type="Proteomes" id="UP000241912"/>
    </source>
</evidence>
<proteinExistence type="inferred from homology"/>